<dbReference type="InterPro" id="IPR000182">
    <property type="entry name" value="GNAT_dom"/>
</dbReference>
<dbReference type="PROSITE" id="PS51186">
    <property type="entry name" value="GNAT"/>
    <property type="match status" value="1"/>
</dbReference>
<dbReference type="Gene3D" id="3.40.630.30">
    <property type="match status" value="2"/>
</dbReference>
<reference evidence="5" key="1">
    <citation type="journal article" date="2019" name="Int. J. Syst. Evol. Microbiol.">
        <title>The Global Catalogue of Microorganisms (GCM) 10K type strain sequencing project: providing services to taxonomists for standard genome sequencing and annotation.</title>
        <authorList>
            <consortium name="The Broad Institute Genomics Platform"/>
            <consortium name="The Broad Institute Genome Sequencing Center for Infectious Disease"/>
            <person name="Wu L."/>
            <person name="Ma J."/>
        </authorList>
    </citation>
    <scope>NUCLEOTIDE SEQUENCE [LARGE SCALE GENOMIC DNA]</scope>
    <source>
        <strain evidence="5">JCM 13002</strain>
    </source>
</reference>
<gene>
    <name evidence="4" type="ORF">GCM10009663_72510</name>
</gene>
<sequence length="302" mass="32110">MTLEIAPGADRDTWLPAHLQRLAARYRAAGLSAAAAEELAEQQRALAGTWTVADVRTDGRTVGCVAVGVADRDGAPVGRIGEVWTEPGHGRLRPAALEWAERWCAERGAARVEARVTGSDPLFDGYAVRGQNRMKELTAASVEQGAVTARPMTAEEYPAWRAQQEDAYVFDMLRAGSHTEQEARAKSAADFARMLPEDMATPGQALLVLEAEGRTVGTGWLHHGFLPGVTFGCSLDVLPEERGRGFGRAAMAAGERAVLAAGDGALMLNVFGGNTVAMNLYTTAGYRVLEESRSRDVSGGGA</sequence>
<dbReference type="InterPro" id="IPR050832">
    <property type="entry name" value="Bact_Acetyltransf"/>
</dbReference>
<comment type="caution">
    <text evidence="4">The sequence shown here is derived from an EMBL/GenBank/DDBJ whole genome shotgun (WGS) entry which is preliminary data.</text>
</comment>
<protein>
    <recommendedName>
        <fullName evidence="3">N-acetyltransferase domain-containing protein</fullName>
    </recommendedName>
</protein>
<keyword evidence="5" id="KW-1185">Reference proteome</keyword>
<evidence type="ECO:0000256" key="1">
    <source>
        <dbReference type="ARBA" id="ARBA00022679"/>
    </source>
</evidence>
<dbReference type="RefSeq" id="WP_344628009.1">
    <property type="nucleotide sequence ID" value="NZ_BAAALD010000132.1"/>
</dbReference>
<dbReference type="Proteomes" id="UP001499987">
    <property type="component" value="Unassembled WGS sequence"/>
</dbReference>
<keyword evidence="2" id="KW-0012">Acyltransferase</keyword>
<dbReference type="EMBL" id="BAAALD010000132">
    <property type="protein sequence ID" value="GAA1122650.1"/>
    <property type="molecule type" value="Genomic_DNA"/>
</dbReference>
<dbReference type="InterPro" id="IPR016181">
    <property type="entry name" value="Acyl_CoA_acyltransferase"/>
</dbReference>
<evidence type="ECO:0000256" key="2">
    <source>
        <dbReference type="ARBA" id="ARBA00023315"/>
    </source>
</evidence>
<keyword evidence="1" id="KW-0808">Transferase</keyword>
<evidence type="ECO:0000313" key="5">
    <source>
        <dbReference type="Proteomes" id="UP001499987"/>
    </source>
</evidence>
<proteinExistence type="predicted"/>
<organism evidence="4 5">
    <name type="scientific">Kitasatospora arboriphila</name>
    <dbReference type="NCBI Taxonomy" id="258052"/>
    <lineage>
        <taxon>Bacteria</taxon>
        <taxon>Bacillati</taxon>
        <taxon>Actinomycetota</taxon>
        <taxon>Actinomycetes</taxon>
        <taxon>Kitasatosporales</taxon>
        <taxon>Streptomycetaceae</taxon>
        <taxon>Kitasatospora</taxon>
    </lineage>
</organism>
<feature type="domain" description="N-acetyltransferase" evidence="3">
    <location>
        <begin position="147"/>
        <end position="302"/>
    </location>
</feature>
<evidence type="ECO:0000313" key="4">
    <source>
        <dbReference type="EMBL" id="GAA1122650.1"/>
    </source>
</evidence>
<evidence type="ECO:0000259" key="3">
    <source>
        <dbReference type="PROSITE" id="PS51186"/>
    </source>
</evidence>
<accession>A0ABP4ET58</accession>
<dbReference type="Pfam" id="PF00583">
    <property type="entry name" value="Acetyltransf_1"/>
    <property type="match status" value="1"/>
</dbReference>
<dbReference type="PANTHER" id="PTHR43877">
    <property type="entry name" value="AMINOALKYLPHOSPHONATE N-ACETYLTRANSFERASE-RELATED-RELATED"/>
    <property type="match status" value="1"/>
</dbReference>
<name>A0ABP4ET58_9ACTN</name>
<dbReference type="CDD" id="cd04301">
    <property type="entry name" value="NAT_SF"/>
    <property type="match status" value="1"/>
</dbReference>
<dbReference type="SUPFAM" id="SSF55729">
    <property type="entry name" value="Acyl-CoA N-acyltransferases (Nat)"/>
    <property type="match status" value="2"/>
</dbReference>